<sequence length="131" mass="14866">MYQNLDLKSRWENLTKWGKEYQNIIFSSLILLMIFFIGLGLGLLIRPIKPTPIIIDKNVKIGLPERQMEFSESSGKSFNFAGSSFVASINGKNYYPKDCASAKRIKEENMIWFSSAKEAEVSGYTLAKNCP</sequence>
<dbReference type="Gene3D" id="3.40.10.10">
    <property type="entry name" value="DNA Methylphosphotriester Repair Domain"/>
    <property type="match status" value="1"/>
</dbReference>
<evidence type="ECO:0008006" key="3">
    <source>
        <dbReference type="Google" id="ProtNLM"/>
    </source>
</evidence>
<accession>A0A1F5B590</accession>
<dbReference type="EMBL" id="MEYK01000004">
    <property type="protein sequence ID" value="OGD25724.1"/>
    <property type="molecule type" value="Genomic_DNA"/>
</dbReference>
<gene>
    <name evidence="1" type="ORF">A2819_02390</name>
</gene>
<proteinExistence type="predicted"/>
<name>A0A1F5B590_9BACT</name>
<comment type="caution">
    <text evidence="1">The sequence shown here is derived from an EMBL/GenBank/DDBJ whole genome shotgun (WGS) entry which is preliminary data.</text>
</comment>
<dbReference type="AlphaFoldDB" id="A0A1F5B590"/>
<organism evidence="1 2">
    <name type="scientific">Candidatus Azambacteria bacterium RIFCSPHIGHO2_01_FULL_40_24</name>
    <dbReference type="NCBI Taxonomy" id="1797301"/>
    <lineage>
        <taxon>Bacteria</taxon>
        <taxon>Candidatus Azamiibacteriota</taxon>
    </lineage>
</organism>
<evidence type="ECO:0000313" key="2">
    <source>
        <dbReference type="Proteomes" id="UP000176431"/>
    </source>
</evidence>
<protein>
    <recommendedName>
        <fullName evidence="3">Ada DNA repair metal-binding domain-containing protein</fullName>
    </recommendedName>
</protein>
<dbReference type="InterPro" id="IPR035451">
    <property type="entry name" value="Ada-like_dom_sf"/>
</dbReference>
<dbReference type="SUPFAM" id="SSF57884">
    <property type="entry name" value="Ada DNA repair protein, N-terminal domain (N-Ada 10)"/>
    <property type="match status" value="1"/>
</dbReference>
<reference evidence="1 2" key="1">
    <citation type="journal article" date="2016" name="Nat. Commun.">
        <title>Thousands of microbial genomes shed light on interconnected biogeochemical processes in an aquifer system.</title>
        <authorList>
            <person name="Anantharaman K."/>
            <person name="Brown C.T."/>
            <person name="Hug L.A."/>
            <person name="Sharon I."/>
            <person name="Castelle C.J."/>
            <person name="Probst A.J."/>
            <person name="Thomas B.C."/>
            <person name="Singh A."/>
            <person name="Wilkins M.J."/>
            <person name="Karaoz U."/>
            <person name="Brodie E.L."/>
            <person name="Williams K.H."/>
            <person name="Hubbard S.S."/>
            <person name="Banfield J.F."/>
        </authorList>
    </citation>
    <scope>NUCLEOTIDE SEQUENCE [LARGE SCALE GENOMIC DNA]</scope>
</reference>
<evidence type="ECO:0000313" key="1">
    <source>
        <dbReference type="EMBL" id="OGD25724.1"/>
    </source>
</evidence>
<dbReference type="Proteomes" id="UP000176431">
    <property type="component" value="Unassembled WGS sequence"/>
</dbReference>